<dbReference type="Proteomes" id="UP001470230">
    <property type="component" value="Unassembled WGS sequence"/>
</dbReference>
<evidence type="ECO:0000313" key="2">
    <source>
        <dbReference type="Proteomes" id="UP001470230"/>
    </source>
</evidence>
<comment type="caution">
    <text evidence="1">The sequence shown here is derived from an EMBL/GenBank/DDBJ whole genome shotgun (WGS) entry which is preliminary data.</text>
</comment>
<dbReference type="EMBL" id="JAPFFF010000015">
    <property type="protein sequence ID" value="KAK8866234.1"/>
    <property type="molecule type" value="Genomic_DNA"/>
</dbReference>
<protein>
    <submittedName>
        <fullName evidence="1">Uncharacterized protein</fullName>
    </submittedName>
</protein>
<evidence type="ECO:0000313" key="1">
    <source>
        <dbReference type="EMBL" id="KAK8866234.1"/>
    </source>
</evidence>
<sequence>MITKKKEMKMYGRKGGWGRKSLMDQGEKEKLKISLRLRTYGTNLTFVDKALSFGEHDRDLPLSIMRRIQTEASQKFNIPTDRSAWRTKSGIKAWFCEYWNDIKEFVFEEVSKIDTNSIKSLNNQSKGLSSSFSCDLNCNQAEYLQHKDDDPIETSIITEPFKEKDKNRPVPQSDFFYYMSIDYLLNNKVVPAPLCMF</sequence>
<organism evidence="1 2">
    <name type="scientific">Tritrichomonas musculus</name>
    <dbReference type="NCBI Taxonomy" id="1915356"/>
    <lineage>
        <taxon>Eukaryota</taxon>
        <taxon>Metamonada</taxon>
        <taxon>Parabasalia</taxon>
        <taxon>Tritrichomonadida</taxon>
        <taxon>Tritrichomonadidae</taxon>
        <taxon>Tritrichomonas</taxon>
    </lineage>
</organism>
<gene>
    <name evidence="1" type="ORF">M9Y10_009193</name>
</gene>
<keyword evidence="2" id="KW-1185">Reference proteome</keyword>
<accession>A0ABR2IMN3</accession>
<name>A0ABR2IMN3_9EUKA</name>
<proteinExistence type="predicted"/>
<reference evidence="1 2" key="1">
    <citation type="submission" date="2024-04" db="EMBL/GenBank/DDBJ databases">
        <title>Tritrichomonas musculus Genome.</title>
        <authorList>
            <person name="Alves-Ferreira E."/>
            <person name="Grigg M."/>
            <person name="Lorenzi H."/>
            <person name="Galac M."/>
        </authorList>
    </citation>
    <scope>NUCLEOTIDE SEQUENCE [LARGE SCALE GENOMIC DNA]</scope>
    <source>
        <strain evidence="1 2">EAF2021</strain>
    </source>
</reference>